<proteinExistence type="predicted"/>
<evidence type="ECO:0000313" key="1">
    <source>
        <dbReference type="EMBL" id="KAI4379307.1"/>
    </source>
</evidence>
<reference evidence="2" key="1">
    <citation type="journal article" date="2023" name="Front. Plant Sci.">
        <title>Chromosomal-level genome assembly of Melastoma candidum provides insights into trichome evolution.</title>
        <authorList>
            <person name="Zhong Y."/>
            <person name="Wu W."/>
            <person name="Sun C."/>
            <person name="Zou P."/>
            <person name="Liu Y."/>
            <person name="Dai S."/>
            <person name="Zhou R."/>
        </authorList>
    </citation>
    <scope>NUCLEOTIDE SEQUENCE [LARGE SCALE GENOMIC DNA]</scope>
</reference>
<name>A0ACB9RLH4_9MYRT</name>
<dbReference type="Proteomes" id="UP001057402">
    <property type="component" value="Chromosome 3"/>
</dbReference>
<dbReference type="EMBL" id="CM042882">
    <property type="protein sequence ID" value="KAI4379307.1"/>
    <property type="molecule type" value="Genomic_DNA"/>
</dbReference>
<sequence>MELIPGLPDDVARECLIRVPHGSFSAAAAACKHWKDEIQSREFRFSRISNGCSQSLLVMVQARPGPASSPGCPKLPSPLSYRLVAFVPVSGDWWELPPLPGCPDGIPMFCQLAAVGSDLVVVGGLDPVTWEGSGSVYVYSFVFGRWRQGAEMPGVCRSFFACASDGQGLVFVAGGHDEEKNALKSAIAYNVAANRWLAMPDMAEERDECKGIFRRGNFLVLGGYPTESQGLFVQSSEEFNVAAWRWADPTEDLLESCMSPTTCVTGDSEETLYVCRDGNVLGAAADASSRTTWRVLSRLPADVACPAHVTTWRGKVMVIGSARFGEPHMGYFLEVNNNSSNSKNKRGQIAENGNKCTWIRVEFQEEFSGHVQSGCRMEI</sequence>
<gene>
    <name evidence="1" type="ORF">MLD38_005623</name>
</gene>
<comment type="caution">
    <text evidence="1">The sequence shown here is derived from an EMBL/GenBank/DDBJ whole genome shotgun (WGS) entry which is preliminary data.</text>
</comment>
<keyword evidence="2" id="KW-1185">Reference proteome</keyword>
<protein>
    <submittedName>
        <fullName evidence="1">Uncharacterized protein</fullName>
    </submittedName>
</protein>
<organism evidence="1 2">
    <name type="scientific">Melastoma candidum</name>
    <dbReference type="NCBI Taxonomy" id="119954"/>
    <lineage>
        <taxon>Eukaryota</taxon>
        <taxon>Viridiplantae</taxon>
        <taxon>Streptophyta</taxon>
        <taxon>Embryophyta</taxon>
        <taxon>Tracheophyta</taxon>
        <taxon>Spermatophyta</taxon>
        <taxon>Magnoliopsida</taxon>
        <taxon>eudicotyledons</taxon>
        <taxon>Gunneridae</taxon>
        <taxon>Pentapetalae</taxon>
        <taxon>rosids</taxon>
        <taxon>malvids</taxon>
        <taxon>Myrtales</taxon>
        <taxon>Melastomataceae</taxon>
        <taxon>Melastomatoideae</taxon>
        <taxon>Melastomateae</taxon>
        <taxon>Melastoma</taxon>
    </lineage>
</organism>
<accession>A0ACB9RLH4</accession>
<evidence type="ECO:0000313" key="2">
    <source>
        <dbReference type="Proteomes" id="UP001057402"/>
    </source>
</evidence>